<evidence type="ECO:0000313" key="2">
    <source>
        <dbReference type="Proteomes" id="UP000321440"/>
    </source>
</evidence>
<name>A0A511W589_9BACI</name>
<dbReference type="InterPro" id="IPR005361">
    <property type="entry name" value="UPF0158"/>
</dbReference>
<dbReference type="Proteomes" id="UP000321440">
    <property type="component" value="Unassembled WGS sequence"/>
</dbReference>
<keyword evidence="2" id="KW-1185">Reference proteome</keyword>
<gene>
    <name evidence="1" type="ORF">AHA02nite_20420</name>
</gene>
<proteinExistence type="predicted"/>
<dbReference type="EMBL" id="BJYA01000013">
    <property type="protein sequence ID" value="GEN46266.1"/>
    <property type="molecule type" value="Genomic_DNA"/>
</dbReference>
<dbReference type="AlphaFoldDB" id="A0A511W589"/>
<evidence type="ECO:0000313" key="1">
    <source>
        <dbReference type="EMBL" id="GEN46266.1"/>
    </source>
</evidence>
<protein>
    <submittedName>
        <fullName evidence="1">Uncharacterized protein</fullName>
    </submittedName>
</protein>
<comment type="caution">
    <text evidence="1">The sequence shown here is derived from an EMBL/GenBank/DDBJ whole genome shotgun (WGS) entry which is preliminary data.</text>
</comment>
<sequence length="156" mass="18687">MTSKVKLRDLVEAMDTQTDYHIDFINIKSGEIVSITNEIFNVAEDTEPFDNKLPDWQQEELKLAHEILDNENQYIELPSKFDINEYKMMEDFCYNFDNSQVQSDLLQAIRGRGAFRRFKDKLIKLGLDQEWFNFRDERYKEIAIELCNNHDLEYED</sequence>
<reference evidence="1 2" key="1">
    <citation type="submission" date="2019-07" db="EMBL/GenBank/DDBJ databases">
        <title>Whole genome shotgun sequence of Alkalibacillus haloalkaliphilus NBRC 103110.</title>
        <authorList>
            <person name="Hosoyama A."/>
            <person name="Uohara A."/>
            <person name="Ohji S."/>
            <person name="Ichikawa N."/>
        </authorList>
    </citation>
    <scope>NUCLEOTIDE SEQUENCE [LARGE SCALE GENOMIC DNA]</scope>
    <source>
        <strain evidence="1 2">NBRC 103110</strain>
    </source>
</reference>
<dbReference type="Pfam" id="PF03682">
    <property type="entry name" value="UPF0158"/>
    <property type="match status" value="1"/>
</dbReference>
<accession>A0A511W589</accession>
<organism evidence="1 2">
    <name type="scientific">Alkalibacillus haloalkaliphilus</name>
    <dbReference type="NCBI Taxonomy" id="94136"/>
    <lineage>
        <taxon>Bacteria</taxon>
        <taxon>Bacillati</taxon>
        <taxon>Bacillota</taxon>
        <taxon>Bacilli</taxon>
        <taxon>Bacillales</taxon>
        <taxon>Bacillaceae</taxon>
        <taxon>Alkalibacillus</taxon>
    </lineage>
</organism>